<dbReference type="PROSITE" id="PS50885">
    <property type="entry name" value="HAMP"/>
    <property type="match status" value="1"/>
</dbReference>
<evidence type="ECO:0000259" key="14">
    <source>
        <dbReference type="PROSITE" id="PS50885"/>
    </source>
</evidence>
<feature type="domain" description="HAMP" evidence="14">
    <location>
        <begin position="324"/>
        <end position="377"/>
    </location>
</feature>
<evidence type="ECO:0000256" key="7">
    <source>
        <dbReference type="ARBA" id="ARBA00022692"/>
    </source>
</evidence>
<dbReference type="InterPro" id="IPR050640">
    <property type="entry name" value="Bact_2-comp_sensor_kinase"/>
</dbReference>
<reference evidence="15 16" key="1">
    <citation type="submission" date="2020-08" db="EMBL/GenBank/DDBJ databases">
        <title>The isolate Caproiciproducens sp. 7D4C2 produces n-caproate at mildly acidic conditions from hexoses: genome and rBOX comparison with related strains and chain-elongating bacteria.</title>
        <authorList>
            <person name="Esquivel-Elizondo S."/>
            <person name="Bagci C."/>
            <person name="Temovska M."/>
            <person name="Jeon B.S."/>
            <person name="Bessarab I."/>
            <person name="Williams R.B.H."/>
            <person name="Huson D.H."/>
            <person name="Angenent L.T."/>
        </authorList>
    </citation>
    <scope>NUCLEOTIDE SEQUENCE [LARGE SCALE GENOMIC DNA]</scope>
    <source>
        <strain evidence="15 16">7D4C2</strain>
    </source>
</reference>
<keyword evidence="5" id="KW-0597">Phosphoprotein</keyword>
<evidence type="ECO:0000256" key="5">
    <source>
        <dbReference type="ARBA" id="ARBA00022553"/>
    </source>
</evidence>
<dbReference type="PRINTS" id="PR00344">
    <property type="entry name" value="BCTRLSENSOR"/>
</dbReference>
<dbReference type="Pfam" id="PF02518">
    <property type="entry name" value="HATPase_c"/>
    <property type="match status" value="1"/>
</dbReference>
<dbReference type="PANTHER" id="PTHR34220">
    <property type="entry name" value="SENSOR HISTIDINE KINASE YPDA"/>
    <property type="match status" value="1"/>
</dbReference>
<organism evidence="15 16">
    <name type="scientific">Caproicibacter fermentans</name>
    <dbReference type="NCBI Taxonomy" id="2576756"/>
    <lineage>
        <taxon>Bacteria</taxon>
        <taxon>Bacillati</taxon>
        <taxon>Bacillota</taxon>
        <taxon>Clostridia</taxon>
        <taxon>Eubacteriales</taxon>
        <taxon>Acutalibacteraceae</taxon>
        <taxon>Caproicibacter</taxon>
    </lineage>
</organism>
<name>A0A7G8TBM8_9FIRM</name>
<evidence type="ECO:0000256" key="1">
    <source>
        <dbReference type="ARBA" id="ARBA00000085"/>
    </source>
</evidence>
<dbReference type="PROSITE" id="PS50109">
    <property type="entry name" value="HIS_KIN"/>
    <property type="match status" value="1"/>
</dbReference>
<evidence type="ECO:0000256" key="3">
    <source>
        <dbReference type="ARBA" id="ARBA00012438"/>
    </source>
</evidence>
<dbReference type="CDD" id="cd12912">
    <property type="entry name" value="PDC2_MCP_like"/>
    <property type="match status" value="1"/>
</dbReference>
<evidence type="ECO:0000256" key="9">
    <source>
        <dbReference type="ARBA" id="ARBA00022989"/>
    </source>
</evidence>
<dbReference type="Gene3D" id="6.10.340.10">
    <property type="match status" value="1"/>
</dbReference>
<keyword evidence="9 12" id="KW-1133">Transmembrane helix</keyword>
<sequence>MWDKIKVFKDRIRHSLHKRSIQFSISISFTIVMVIGMALIAVSLSVRYVNSTMEVISNSNKRIVDQISLNLDSYLRSMMRISDSMYYRVIKNSDLKDDNINYQMSLLYETNRDQLVSIAVFSDDGKIIASEPLSQLKPSVDVKKQSWFQIAMARIENLHFSTPHVEDLFLDPDDNSHWVISLSRSVELTSAGSILHGVLLVDMNYSGIEQVCKNNYLGGSGYVYITDENGQIIYHPKQRLIYSNLTNENNLENATHEDGTYSETFDGRQRLVTVKTVGYTGWKIIAVNPIQDITANYSNFTSYTLLFALFISYLLIIVNMFLSSRIAKPIMKLENSVKNLESGDLDEQKIAISGSYEVEHLGKAIRSMVRQTRKLMDDIVSEQKAKRRSELDALQAQINPHFLYNTLDSIVWMNENGKYQDANTMVTSLAKLFRISISKGKNMISVADELEHVKNYLIIQNHRFADKFQYSIHAEPQILQCATIKLIIQPLVENSIYHGMEFMDDGEIKIEAYCKDHELWIDVIDNGPGMPQEQADRLLSENTAPVQGSGSGIGLKNINERIQLYFGMQYGLSLFSEPDVGTTARIHLPKKSLEEFEEKE</sequence>
<dbReference type="Gene3D" id="3.30.565.10">
    <property type="entry name" value="Histidine kinase-like ATPase, C-terminal domain"/>
    <property type="match status" value="1"/>
</dbReference>
<comment type="subcellular location">
    <subcellularLocation>
        <location evidence="2">Cell membrane</location>
        <topology evidence="2">Multi-pass membrane protein</topology>
    </subcellularLocation>
</comment>
<evidence type="ECO:0000256" key="11">
    <source>
        <dbReference type="ARBA" id="ARBA00023136"/>
    </source>
</evidence>
<dbReference type="InterPro" id="IPR004358">
    <property type="entry name" value="Sig_transdc_His_kin-like_C"/>
</dbReference>
<dbReference type="Gene3D" id="3.30.450.20">
    <property type="entry name" value="PAS domain"/>
    <property type="match status" value="1"/>
</dbReference>
<keyword evidence="4" id="KW-1003">Cell membrane</keyword>
<dbReference type="Pfam" id="PF00672">
    <property type="entry name" value="HAMP"/>
    <property type="match status" value="1"/>
</dbReference>
<feature type="transmembrane region" description="Helical" evidence="12">
    <location>
        <begin position="21"/>
        <end position="44"/>
    </location>
</feature>
<dbReference type="KEGG" id="cfem:HCR03_01470"/>
<evidence type="ECO:0000256" key="10">
    <source>
        <dbReference type="ARBA" id="ARBA00023012"/>
    </source>
</evidence>
<dbReference type="InterPro" id="IPR005467">
    <property type="entry name" value="His_kinase_dom"/>
</dbReference>
<evidence type="ECO:0000256" key="6">
    <source>
        <dbReference type="ARBA" id="ARBA00022679"/>
    </source>
</evidence>
<keyword evidence="10" id="KW-0902">Two-component regulatory system</keyword>
<dbReference type="InterPro" id="IPR003594">
    <property type="entry name" value="HATPase_dom"/>
</dbReference>
<dbReference type="Pfam" id="PF06580">
    <property type="entry name" value="His_kinase"/>
    <property type="match status" value="1"/>
</dbReference>
<dbReference type="SUPFAM" id="SSF55874">
    <property type="entry name" value="ATPase domain of HSP90 chaperone/DNA topoisomerase II/histidine kinase"/>
    <property type="match status" value="1"/>
</dbReference>
<evidence type="ECO:0000313" key="16">
    <source>
        <dbReference type="Proteomes" id="UP000515909"/>
    </source>
</evidence>
<feature type="domain" description="Histidine kinase" evidence="13">
    <location>
        <begin position="484"/>
        <end position="592"/>
    </location>
</feature>
<dbReference type="InterPro" id="IPR033479">
    <property type="entry name" value="dCache_1"/>
</dbReference>
<dbReference type="SMART" id="SM00387">
    <property type="entry name" value="HATPase_c"/>
    <property type="match status" value="1"/>
</dbReference>
<dbReference type="EC" id="2.7.13.3" evidence="3"/>
<dbReference type="PANTHER" id="PTHR34220:SF7">
    <property type="entry name" value="SENSOR HISTIDINE KINASE YPDA"/>
    <property type="match status" value="1"/>
</dbReference>
<accession>A0A7G8TBM8</accession>
<evidence type="ECO:0000256" key="4">
    <source>
        <dbReference type="ARBA" id="ARBA00022475"/>
    </source>
</evidence>
<evidence type="ECO:0000313" key="15">
    <source>
        <dbReference type="EMBL" id="QNK41019.1"/>
    </source>
</evidence>
<keyword evidence="11 12" id="KW-0472">Membrane</keyword>
<keyword evidence="8 15" id="KW-0418">Kinase</keyword>
<gene>
    <name evidence="15" type="ORF">HCR03_01470</name>
</gene>
<dbReference type="CDD" id="cd06225">
    <property type="entry name" value="HAMP"/>
    <property type="match status" value="1"/>
</dbReference>
<comment type="catalytic activity">
    <reaction evidence="1">
        <text>ATP + protein L-histidine = ADP + protein N-phospho-L-histidine.</text>
        <dbReference type="EC" id="2.7.13.3"/>
    </reaction>
</comment>
<evidence type="ECO:0000256" key="8">
    <source>
        <dbReference type="ARBA" id="ARBA00022777"/>
    </source>
</evidence>
<dbReference type="Proteomes" id="UP000515909">
    <property type="component" value="Chromosome"/>
</dbReference>
<evidence type="ECO:0000256" key="2">
    <source>
        <dbReference type="ARBA" id="ARBA00004651"/>
    </source>
</evidence>
<evidence type="ECO:0000256" key="12">
    <source>
        <dbReference type="SAM" id="Phobius"/>
    </source>
</evidence>
<protein>
    <recommendedName>
        <fullName evidence="3">histidine kinase</fullName>
        <ecNumber evidence="3">2.7.13.3</ecNumber>
    </recommendedName>
</protein>
<dbReference type="GO" id="GO:0005886">
    <property type="term" value="C:plasma membrane"/>
    <property type="evidence" value="ECO:0007669"/>
    <property type="project" value="UniProtKB-SubCell"/>
</dbReference>
<keyword evidence="6" id="KW-0808">Transferase</keyword>
<dbReference type="GO" id="GO:0000155">
    <property type="term" value="F:phosphorelay sensor kinase activity"/>
    <property type="evidence" value="ECO:0007669"/>
    <property type="project" value="InterPro"/>
</dbReference>
<dbReference type="EMBL" id="CP060286">
    <property type="protein sequence ID" value="QNK41019.1"/>
    <property type="molecule type" value="Genomic_DNA"/>
</dbReference>
<feature type="transmembrane region" description="Helical" evidence="12">
    <location>
        <begin position="300"/>
        <end position="322"/>
    </location>
</feature>
<dbReference type="AlphaFoldDB" id="A0A7G8TBM8"/>
<dbReference type="InterPro" id="IPR036890">
    <property type="entry name" value="HATPase_C_sf"/>
</dbReference>
<proteinExistence type="predicted"/>
<evidence type="ECO:0000259" key="13">
    <source>
        <dbReference type="PROSITE" id="PS50109"/>
    </source>
</evidence>
<dbReference type="InterPro" id="IPR010559">
    <property type="entry name" value="Sig_transdc_His_kin_internal"/>
</dbReference>
<dbReference type="SUPFAM" id="SSF158472">
    <property type="entry name" value="HAMP domain-like"/>
    <property type="match status" value="1"/>
</dbReference>
<dbReference type="RefSeq" id="WP_066643827.1">
    <property type="nucleotide sequence ID" value="NZ_CP060286.1"/>
</dbReference>
<dbReference type="InterPro" id="IPR003660">
    <property type="entry name" value="HAMP_dom"/>
</dbReference>
<keyword evidence="7 12" id="KW-0812">Transmembrane</keyword>
<dbReference type="Pfam" id="PF02743">
    <property type="entry name" value="dCache_1"/>
    <property type="match status" value="1"/>
</dbReference>